<dbReference type="Gene3D" id="3.30.920.50">
    <property type="entry name" value="Beta-1,3-glucanase, C-terminal domain"/>
    <property type="match status" value="1"/>
</dbReference>
<dbReference type="PROSITE" id="PS51318">
    <property type="entry name" value="TAT"/>
    <property type="match status" value="1"/>
</dbReference>
<proteinExistence type="predicted"/>
<dbReference type="CDD" id="cd09216">
    <property type="entry name" value="GH64-LPHase-like"/>
    <property type="match status" value="1"/>
</dbReference>
<dbReference type="InterPro" id="IPR042517">
    <property type="entry name" value="Glyco_hydro_64_N_2"/>
</dbReference>
<accession>A0A5M7BUK8</accession>
<dbReference type="PANTHER" id="PTHR38165:SF1">
    <property type="entry name" value="GLUCANASE B"/>
    <property type="match status" value="1"/>
</dbReference>
<keyword evidence="2" id="KW-0378">Hydrolase</keyword>
<organism evidence="2 3">
    <name type="scientific">Saccharopolyspora hirsuta</name>
    <dbReference type="NCBI Taxonomy" id="1837"/>
    <lineage>
        <taxon>Bacteria</taxon>
        <taxon>Bacillati</taxon>
        <taxon>Actinomycetota</taxon>
        <taxon>Actinomycetes</taxon>
        <taxon>Pseudonocardiales</taxon>
        <taxon>Pseudonocardiaceae</taxon>
        <taxon>Saccharopolyspora</taxon>
    </lineage>
</organism>
<dbReference type="EMBL" id="VWPH01000008">
    <property type="protein sequence ID" value="KAA5831867.1"/>
    <property type="molecule type" value="Genomic_DNA"/>
</dbReference>
<comment type="caution">
    <text evidence="2">The sequence shown here is derived from an EMBL/GenBank/DDBJ whole genome shotgun (WGS) entry which is preliminary data.</text>
</comment>
<evidence type="ECO:0000313" key="3">
    <source>
        <dbReference type="Proteomes" id="UP000323946"/>
    </source>
</evidence>
<protein>
    <submittedName>
        <fullName evidence="2">Glycosyl hydrolase</fullName>
    </submittedName>
</protein>
<dbReference type="PROSITE" id="PS52006">
    <property type="entry name" value="GH64"/>
    <property type="match status" value="1"/>
</dbReference>
<dbReference type="InterPro" id="IPR032477">
    <property type="entry name" value="Glyco_hydro_64"/>
</dbReference>
<gene>
    <name evidence="2" type="ORF">F1721_18755</name>
</gene>
<evidence type="ECO:0000313" key="2">
    <source>
        <dbReference type="EMBL" id="KAA5831867.1"/>
    </source>
</evidence>
<dbReference type="InterPro" id="IPR006311">
    <property type="entry name" value="TAT_signal"/>
</dbReference>
<dbReference type="Gene3D" id="2.60.110.10">
    <property type="entry name" value="Thaumatin"/>
    <property type="match status" value="1"/>
</dbReference>
<dbReference type="AlphaFoldDB" id="A0A5M7BUK8"/>
<dbReference type="OrthoDB" id="5513218at2"/>
<dbReference type="GO" id="GO:0016787">
    <property type="term" value="F:hydrolase activity"/>
    <property type="evidence" value="ECO:0007669"/>
    <property type="project" value="UniProtKB-KW"/>
</dbReference>
<name>A0A5M7BUK8_SACHI</name>
<dbReference type="Proteomes" id="UP000323946">
    <property type="component" value="Unassembled WGS sequence"/>
</dbReference>
<keyword evidence="3" id="KW-1185">Reference proteome</keyword>
<dbReference type="Pfam" id="PF16483">
    <property type="entry name" value="Glyco_hydro_64"/>
    <property type="match status" value="1"/>
</dbReference>
<dbReference type="InterPro" id="IPR037176">
    <property type="entry name" value="Osmotin/thaumatin-like_sf"/>
</dbReference>
<sequence length="432" mass="46044">MTRRLGRFEQGSAAVRRSGRWWGRPQNCGPPNRFRPKGCAVLSRRSFLGGVSAAALAVPALGGLATSPAFALGGRRAPDVPLPLTIVNRSGQFDNASIHVYVVGVNLDTGEQSRVTPEGQLVPVSESDNGSDGFADYAIPLQGSGDTALNLPSMSGRIYFALGDKLKFKVVTGGDGKPALQYPAGWVDSDPNYGILHDTVEFTLKADGMYCNTTMVDMFSVPLSIHLQGAADQTTGTVPAGGRERILTGVAEHPDFAGLRQDDLRVIAPGHGLDLGKFPDTYYDAYIDEVWSKYQGTQLRVDTDNGKVFTGQVSGDTFNFDGGVQPIGRPSTRDVLFCDGALAAPNDGITGPVAAILGAGFNRSILLDSADQPGTDPATFYRHDITNHYSKVMHENTEDGKAYGFAFDDVAGFASYVQDNAPTSITVTLTPW</sequence>
<dbReference type="PANTHER" id="PTHR38165">
    <property type="match status" value="1"/>
</dbReference>
<evidence type="ECO:0000259" key="1">
    <source>
        <dbReference type="PROSITE" id="PS52006"/>
    </source>
</evidence>
<reference evidence="2 3" key="1">
    <citation type="submission" date="2019-09" db="EMBL/GenBank/DDBJ databases">
        <title>Draft genome sequence of the thermophilic Saccharopolyspora hirsuta VKM Ac-666T.</title>
        <authorList>
            <person name="Lobastova T.G."/>
            <person name="Fokina V."/>
            <person name="Bragin E.Y."/>
            <person name="Shtratnikova V.Y."/>
            <person name="Starodumova I.P."/>
            <person name="Tarlachkov S.V."/>
            <person name="Donova M.V."/>
        </authorList>
    </citation>
    <scope>NUCLEOTIDE SEQUENCE [LARGE SCALE GENOMIC DNA]</scope>
    <source>
        <strain evidence="2 3">VKM Ac-666</strain>
    </source>
</reference>
<feature type="domain" description="GH64" evidence="1">
    <location>
        <begin position="79"/>
        <end position="431"/>
    </location>
</feature>
<dbReference type="InterPro" id="IPR037398">
    <property type="entry name" value="Glyco_hydro_64_fam"/>
</dbReference>